<evidence type="ECO:0000259" key="5">
    <source>
        <dbReference type="Pfam" id="PF04073"/>
    </source>
</evidence>
<dbReference type="PANTHER" id="PTHR30411:SF0">
    <property type="entry name" value="CYS-TRNA(PRO)_CYS-TRNA(CYS) DEACYLASE YBAK"/>
    <property type="match status" value="1"/>
</dbReference>
<dbReference type="InterPro" id="IPR004369">
    <property type="entry name" value="Prolyl-tRNA_editing_YbaK/EbsC"/>
</dbReference>
<dbReference type="InterPro" id="IPR036754">
    <property type="entry name" value="YbaK/aa-tRNA-synt-asso_dom_sf"/>
</dbReference>
<dbReference type="GO" id="GO:0016829">
    <property type="term" value="F:lyase activity"/>
    <property type="evidence" value="ECO:0007669"/>
    <property type="project" value="UniProtKB-KW"/>
</dbReference>
<dbReference type="EC" id="4.2.-.-" evidence="4"/>
<dbReference type="GO" id="GO:0002161">
    <property type="term" value="F:aminoacyl-tRNA deacylase activity"/>
    <property type="evidence" value="ECO:0007669"/>
    <property type="project" value="InterPro"/>
</dbReference>
<organism evidence="6 7">
    <name type="scientific">Alkalibacterium thalassium</name>
    <dbReference type="NCBI Taxonomy" id="426701"/>
    <lineage>
        <taxon>Bacteria</taxon>
        <taxon>Bacillati</taxon>
        <taxon>Bacillota</taxon>
        <taxon>Bacilli</taxon>
        <taxon>Lactobacillales</taxon>
        <taxon>Carnobacteriaceae</taxon>
        <taxon>Alkalibacterium</taxon>
    </lineage>
</organism>
<reference evidence="7" key="1">
    <citation type="submission" date="2016-10" db="EMBL/GenBank/DDBJ databases">
        <authorList>
            <person name="Varghese N."/>
            <person name="Submissions S."/>
        </authorList>
    </citation>
    <scope>NUCLEOTIDE SEQUENCE [LARGE SCALE GENOMIC DNA]</scope>
    <source>
        <strain evidence="7">DSM 19181</strain>
    </source>
</reference>
<dbReference type="AlphaFoldDB" id="A0A1G8YMI8"/>
<dbReference type="GO" id="GO:0006412">
    <property type="term" value="P:translation"/>
    <property type="evidence" value="ECO:0007669"/>
    <property type="project" value="UniProtKB-KW"/>
</dbReference>
<dbReference type="InterPro" id="IPR007214">
    <property type="entry name" value="YbaK/aa-tRNA-synth-assoc-dom"/>
</dbReference>
<dbReference type="NCBIfam" id="TIGR00011">
    <property type="entry name" value="YbaK_EbsC"/>
    <property type="match status" value="1"/>
</dbReference>
<dbReference type="PANTHER" id="PTHR30411">
    <property type="entry name" value="CYTOPLASMIC PROTEIN"/>
    <property type="match status" value="1"/>
</dbReference>
<dbReference type="EMBL" id="FNFK01000010">
    <property type="protein sequence ID" value="SDK03936.1"/>
    <property type="molecule type" value="Genomic_DNA"/>
</dbReference>
<comment type="similarity">
    <text evidence="1 4">Belongs to the prolyl-tRNA editing family. YbaK/EbsC subfamily.</text>
</comment>
<gene>
    <name evidence="6" type="ORF">SAMN04488098_101042</name>
</gene>
<keyword evidence="3 4" id="KW-0456">Lyase</keyword>
<dbReference type="RefSeq" id="WP_091265801.1">
    <property type="nucleotide sequence ID" value="NZ_FNFK01000010.1"/>
</dbReference>
<feature type="domain" description="YbaK/aminoacyl-tRNA synthetase-associated" evidence="5">
    <location>
        <begin position="32"/>
        <end position="148"/>
    </location>
</feature>
<evidence type="ECO:0000256" key="2">
    <source>
        <dbReference type="ARBA" id="ARBA00022917"/>
    </source>
</evidence>
<dbReference type="Pfam" id="PF04073">
    <property type="entry name" value="tRNA_edit"/>
    <property type="match status" value="1"/>
</dbReference>
<evidence type="ECO:0000313" key="6">
    <source>
        <dbReference type="EMBL" id="SDK03936.1"/>
    </source>
</evidence>
<proteinExistence type="inferred from homology"/>
<name>A0A1G8YMI8_9LACT</name>
<evidence type="ECO:0000256" key="4">
    <source>
        <dbReference type="PIRNR" id="PIRNR006181"/>
    </source>
</evidence>
<dbReference type="SUPFAM" id="SSF55826">
    <property type="entry name" value="YbaK/ProRS associated domain"/>
    <property type="match status" value="1"/>
</dbReference>
<accession>A0A1G8YMI8</accession>
<keyword evidence="7" id="KW-1185">Reference proteome</keyword>
<evidence type="ECO:0000256" key="1">
    <source>
        <dbReference type="ARBA" id="ARBA00009798"/>
    </source>
</evidence>
<dbReference type="Gene3D" id="3.90.960.10">
    <property type="entry name" value="YbaK/aminoacyl-tRNA synthetase-associated domain"/>
    <property type="match status" value="1"/>
</dbReference>
<dbReference type="CDD" id="cd00002">
    <property type="entry name" value="YbaK_deacylase"/>
    <property type="match status" value="1"/>
</dbReference>
<keyword evidence="2 4" id="KW-0648">Protein biosynthesis</keyword>
<evidence type="ECO:0000256" key="3">
    <source>
        <dbReference type="ARBA" id="ARBA00023239"/>
    </source>
</evidence>
<evidence type="ECO:0000313" key="7">
    <source>
        <dbReference type="Proteomes" id="UP000199433"/>
    </source>
</evidence>
<sequence length="161" mass="17927">MSKQVKTNVIRKLEQQNIDYKEHHYFGSDVSSGTDVARKMGNNPDQQFKTLVTRGKSNEVYVFVIPVNEELDLKKAAQSVDEKSVSMIREKELLPLTGYVHGGCSPIGMKKTFQTVLHSSAEQFDTIIFSAGKVGVSVEISPDDLMRLIDGQFADVVKTNC</sequence>
<dbReference type="OrthoDB" id="9809296at2"/>
<dbReference type="PIRSF" id="PIRSF006181">
    <property type="entry name" value="EbsC_YbaK"/>
    <property type="match status" value="1"/>
</dbReference>
<protein>
    <recommendedName>
        <fullName evidence="4">Cys-tRNA(Pro)/Cys-tRNA(Cys) deacylase</fullName>
        <ecNumber evidence="4">4.2.-.-</ecNumber>
    </recommendedName>
</protein>
<dbReference type="STRING" id="426701.SAMN04488098_101042"/>
<dbReference type="Proteomes" id="UP000199433">
    <property type="component" value="Unassembled WGS sequence"/>
</dbReference>